<reference evidence="2 3" key="1">
    <citation type="submission" date="2024-09" db="EMBL/GenBank/DDBJ databases">
        <authorList>
            <person name="Lee S.D."/>
        </authorList>
    </citation>
    <scope>NUCLEOTIDE SEQUENCE [LARGE SCALE GENOMIC DNA]</scope>
    <source>
        <strain evidence="2 3">N1-3</strain>
    </source>
</reference>
<comment type="caution">
    <text evidence="2">The sequence shown here is derived from an EMBL/GenBank/DDBJ whole genome shotgun (WGS) entry which is preliminary data.</text>
</comment>
<evidence type="ECO:0000313" key="2">
    <source>
        <dbReference type="EMBL" id="MFC1436055.1"/>
    </source>
</evidence>
<proteinExistence type="predicted"/>
<organism evidence="2 3">
    <name type="scientific">Streptacidiphilus alkalitolerans</name>
    <dbReference type="NCBI Taxonomy" id="3342712"/>
    <lineage>
        <taxon>Bacteria</taxon>
        <taxon>Bacillati</taxon>
        <taxon>Actinomycetota</taxon>
        <taxon>Actinomycetes</taxon>
        <taxon>Kitasatosporales</taxon>
        <taxon>Streptomycetaceae</taxon>
        <taxon>Streptacidiphilus</taxon>
    </lineage>
</organism>
<accession>A0ABV6XCN9</accession>
<feature type="region of interest" description="Disordered" evidence="1">
    <location>
        <begin position="1"/>
        <end position="24"/>
    </location>
</feature>
<dbReference type="Proteomes" id="UP001592530">
    <property type="component" value="Unassembled WGS sequence"/>
</dbReference>
<protein>
    <submittedName>
        <fullName evidence="2">Uncharacterized protein</fullName>
    </submittedName>
</protein>
<evidence type="ECO:0000313" key="3">
    <source>
        <dbReference type="Proteomes" id="UP001592530"/>
    </source>
</evidence>
<evidence type="ECO:0000256" key="1">
    <source>
        <dbReference type="SAM" id="MobiDB-lite"/>
    </source>
</evidence>
<gene>
    <name evidence="2" type="ORF">ACEZDB_36020</name>
</gene>
<dbReference type="RefSeq" id="WP_380559495.1">
    <property type="nucleotide sequence ID" value="NZ_JBHEZY010000024.1"/>
</dbReference>
<sequence>MGRDKANKLRRPRGRVLPAGSEDRSMTAEQWAQAVGHARQTPVAGLTLFRSEALGLGDVVVDDGSGVDFTELAVPTVLIEPQRSLMMKPRDGGLSVDGQVEAAVHAGMSRITAAGAVVRPAADWGLHLSSDGWMELQLTKEPHTIPWSRLQGAAGPQWLSVARDLGWVLCLYGPHLGVAPPGGPAQTYTDKERLAEIEGARTIGWLAGALVGFHAAEEEV</sequence>
<name>A0ABV6XCN9_9ACTN</name>
<dbReference type="EMBL" id="JBHEZY010000024">
    <property type="protein sequence ID" value="MFC1436055.1"/>
    <property type="molecule type" value="Genomic_DNA"/>
</dbReference>